<organism evidence="2 3">
    <name type="scientific">Thiohalospira halophila DSM 15071</name>
    <dbReference type="NCBI Taxonomy" id="1123397"/>
    <lineage>
        <taxon>Bacteria</taxon>
        <taxon>Pseudomonadati</taxon>
        <taxon>Pseudomonadota</taxon>
        <taxon>Gammaproteobacteria</taxon>
        <taxon>Thiohalospirales</taxon>
        <taxon>Thiohalospiraceae</taxon>
        <taxon>Thiohalospira</taxon>
    </lineage>
</organism>
<dbReference type="Proteomes" id="UP000198611">
    <property type="component" value="Unassembled WGS sequence"/>
</dbReference>
<dbReference type="OrthoDB" id="5945995at2"/>
<name>A0A1I1N6B0_9GAMM</name>
<keyword evidence="1" id="KW-0732">Signal</keyword>
<dbReference type="AlphaFoldDB" id="A0A1I1N6B0"/>
<keyword evidence="3" id="KW-1185">Reference proteome</keyword>
<dbReference type="EMBL" id="FOMJ01000001">
    <property type="protein sequence ID" value="SFC90343.1"/>
    <property type="molecule type" value="Genomic_DNA"/>
</dbReference>
<proteinExistence type="predicted"/>
<evidence type="ECO:0000313" key="2">
    <source>
        <dbReference type="EMBL" id="SFC90343.1"/>
    </source>
</evidence>
<dbReference type="InterPro" id="IPR023346">
    <property type="entry name" value="Lysozyme-like_dom_sf"/>
</dbReference>
<feature type="signal peptide" evidence="1">
    <location>
        <begin position="1"/>
        <end position="23"/>
    </location>
</feature>
<accession>A0A1I1N6B0</accession>
<sequence>MDGQWRRFAYSGVLALAFPVACAAGEDDVFSRAASAHDNVSPALLYAVALQESRRPLDGGLAAPWPWTLNSPARGPQYFPTRQKAEQALRELLSADPEANVDIGLLQISWRWHSDRVDNAAELLDPEVSARVGAAILSEALRSTDEVLLGLGRYHHWQNPWVSRRYGAEVLSLQRRLPGELFDDG</sequence>
<evidence type="ECO:0000256" key="1">
    <source>
        <dbReference type="SAM" id="SignalP"/>
    </source>
</evidence>
<dbReference type="STRING" id="1123397.SAMN05660831_00024"/>
<evidence type="ECO:0000313" key="3">
    <source>
        <dbReference type="Proteomes" id="UP000198611"/>
    </source>
</evidence>
<gene>
    <name evidence="2" type="ORF">SAMN05660831_00024</name>
</gene>
<dbReference type="Gene3D" id="1.10.530.10">
    <property type="match status" value="1"/>
</dbReference>
<evidence type="ECO:0008006" key="4">
    <source>
        <dbReference type="Google" id="ProtNLM"/>
    </source>
</evidence>
<protein>
    <recommendedName>
        <fullName evidence="4">Transglycosylase SLT domain-containing protein</fullName>
    </recommendedName>
</protein>
<feature type="chain" id="PRO_5011686905" description="Transglycosylase SLT domain-containing protein" evidence="1">
    <location>
        <begin position="24"/>
        <end position="185"/>
    </location>
</feature>
<reference evidence="2 3" key="1">
    <citation type="submission" date="2016-10" db="EMBL/GenBank/DDBJ databases">
        <authorList>
            <person name="de Groot N.N."/>
        </authorList>
    </citation>
    <scope>NUCLEOTIDE SEQUENCE [LARGE SCALE GENOMIC DNA]</scope>
    <source>
        <strain evidence="2 3">HL3</strain>
    </source>
</reference>
<dbReference type="RefSeq" id="WP_093426729.1">
    <property type="nucleotide sequence ID" value="NZ_FOMJ01000001.1"/>
</dbReference>
<dbReference type="SUPFAM" id="SSF53955">
    <property type="entry name" value="Lysozyme-like"/>
    <property type="match status" value="1"/>
</dbReference>